<dbReference type="InterPro" id="IPR055270">
    <property type="entry name" value="Glyco_tran_10_C"/>
</dbReference>
<dbReference type="GO" id="GO:0032580">
    <property type="term" value="C:Golgi cisterna membrane"/>
    <property type="evidence" value="ECO:0007669"/>
    <property type="project" value="UniProtKB-SubCell"/>
</dbReference>
<dbReference type="InterPro" id="IPR038577">
    <property type="entry name" value="GT10-like_C_sf"/>
</dbReference>
<comment type="similarity">
    <text evidence="2 11">Belongs to the glycosyltransferase 10 family.</text>
</comment>
<evidence type="ECO:0000256" key="8">
    <source>
        <dbReference type="ARBA" id="ARBA00023136"/>
    </source>
</evidence>
<keyword evidence="4 11" id="KW-0808">Transferase</keyword>
<protein>
    <recommendedName>
        <fullName evidence="11">Fucosyltransferase</fullName>
        <ecNumber evidence="11">2.4.1.-</ecNumber>
    </recommendedName>
</protein>
<feature type="domain" description="Fucosyltransferase C-terminal" evidence="12">
    <location>
        <begin position="235"/>
        <end position="426"/>
    </location>
</feature>
<dbReference type="InterPro" id="IPR031481">
    <property type="entry name" value="Glyco_tran_10_N"/>
</dbReference>
<evidence type="ECO:0000313" key="15">
    <source>
        <dbReference type="RefSeq" id="XP_013388771.1"/>
    </source>
</evidence>
<keyword evidence="3 11" id="KW-0328">Glycosyltransferase</keyword>
<evidence type="ECO:0000313" key="14">
    <source>
        <dbReference type="Proteomes" id="UP000085678"/>
    </source>
</evidence>
<evidence type="ECO:0000256" key="2">
    <source>
        <dbReference type="ARBA" id="ARBA00008919"/>
    </source>
</evidence>
<dbReference type="UniPathway" id="UPA00378"/>
<dbReference type="InterPro" id="IPR001503">
    <property type="entry name" value="Glyco_trans_10"/>
</dbReference>
<organism evidence="14 15">
    <name type="scientific">Lingula anatina</name>
    <name type="common">Brachiopod</name>
    <name type="synonym">Lingula unguis</name>
    <dbReference type="NCBI Taxonomy" id="7574"/>
    <lineage>
        <taxon>Eukaryota</taxon>
        <taxon>Metazoa</taxon>
        <taxon>Spiralia</taxon>
        <taxon>Lophotrochozoa</taxon>
        <taxon>Brachiopoda</taxon>
        <taxon>Linguliformea</taxon>
        <taxon>Lingulata</taxon>
        <taxon>Lingulida</taxon>
        <taxon>Linguloidea</taxon>
        <taxon>Lingulidae</taxon>
        <taxon>Lingula</taxon>
    </lineage>
</organism>
<dbReference type="FunCoup" id="A0A1S3HT90">
    <property type="interactions" value="698"/>
</dbReference>
<dbReference type="GeneID" id="106157606"/>
<dbReference type="OrthoDB" id="9993460at2759"/>
<dbReference type="AlphaFoldDB" id="A0A1S3HT90"/>
<dbReference type="Proteomes" id="UP000085678">
    <property type="component" value="Unplaced"/>
</dbReference>
<evidence type="ECO:0000256" key="7">
    <source>
        <dbReference type="ARBA" id="ARBA00022989"/>
    </source>
</evidence>
<feature type="transmembrane region" description="Helical" evidence="11">
    <location>
        <begin position="50"/>
        <end position="72"/>
    </location>
</feature>
<dbReference type="GO" id="GO:0046920">
    <property type="term" value="F:alpha-(1-&gt;3)-fucosyltransferase activity"/>
    <property type="evidence" value="ECO:0007669"/>
    <property type="project" value="TreeGrafter"/>
</dbReference>
<keyword evidence="5 11" id="KW-0812">Transmembrane</keyword>
<keyword evidence="11" id="KW-0333">Golgi apparatus</keyword>
<evidence type="ECO:0000256" key="10">
    <source>
        <dbReference type="ARBA" id="ARBA00060399"/>
    </source>
</evidence>
<dbReference type="PANTHER" id="PTHR11929">
    <property type="entry name" value="ALPHA- 1,3 -FUCOSYLTRANSFERASE"/>
    <property type="match status" value="1"/>
</dbReference>
<dbReference type="FunFam" id="3.40.50.11660:FF:000002">
    <property type="entry name" value="Alpha-(1,3)-fucosyltransferase"/>
    <property type="match status" value="1"/>
</dbReference>
<gene>
    <name evidence="15" type="primary">LOC106157606</name>
</gene>
<keyword evidence="7 11" id="KW-1133">Transmembrane helix</keyword>
<evidence type="ECO:0000259" key="13">
    <source>
        <dbReference type="Pfam" id="PF17039"/>
    </source>
</evidence>
<name>A0A1S3HT90_LINAN</name>
<reference evidence="15" key="1">
    <citation type="submission" date="2025-08" db="UniProtKB">
        <authorList>
            <consortium name="RefSeq"/>
        </authorList>
    </citation>
    <scope>IDENTIFICATION</scope>
    <source>
        <tissue evidence="15">Gonads</tissue>
    </source>
</reference>
<dbReference type="EC" id="2.4.1.-" evidence="11"/>
<comment type="subcellular location">
    <subcellularLocation>
        <location evidence="10">Endomembrane system</location>
        <topology evidence="10">Single-pass type II membrane protein</topology>
    </subcellularLocation>
    <subcellularLocation>
        <location evidence="11">Golgi apparatus</location>
        <location evidence="11">Golgi stack membrane</location>
        <topology evidence="11">Single-pass type II membrane protein</topology>
    </subcellularLocation>
</comment>
<evidence type="ECO:0000256" key="6">
    <source>
        <dbReference type="ARBA" id="ARBA00022968"/>
    </source>
</evidence>
<evidence type="ECO:0000256" key="5">
    <source>
        <dbReference type="ARBA" id="ARBA00022692"/>
    </source>
</evidence>
<dbReference type="Pfam" id="PF00852">
    <property type="entry name" value="Glyco_transf_10"/>
    <property type="match status" value="1"/>
</dbReference>
<dbReference type="SUPFAM" id="SSF53756">
    <property type="entry name" value="UDP-Glycosyltransferase/glycogen phosphorylase"/>
    <property type="match status" value="1"/>
</dbReference>
<evidence type="ECO:0000256" key="11">
    <source>
        <dbReference type="RuleBase" id="RU003832"/>
    </source>
</evidence>
<dbReference type="Pfam" id="PF17039">
    <property type="entry name" value="Glyco_tran_10_N"/>
    <property type="match status" value="1"/>
</dbReference>
<keyword evidence="6" id="KW-0735">Signal-anchor</keyword>
<evidence type="ECO:0000256" key="9">
    <source>
        <dbReference type="ARBA" id="ARBA00023180"/>
    </source>
</evidence>
<accession>A0A1S3HT90</accession>
<dbReference type="PANTHER" id="PTHR11929:SF198">
    <property type="entry name" value="ALPHA-(1,3)-FUCOSYLTRANSFERASE 11"/>
    <property type="match status" value="1"/>
</dbReference>
<dbReference type="KEGG" id="lak:106157606"/>
<evidence type="ECO:0000256" key="1">
    <source>
        <dbReference type="ARBA" id="ARBA00004922"/>
    </source>
</evidence>
<evidence type="ECO:0000256" key="4">
    <source>
        <dbReference type="ARBA" id="ARBA00022679"/>
    </source>
</evidence>
<feature type="domain" description="Fucosyltransferase N-terminal" evidence="13">
    <location>
        <begin position="104"/>
        <end position="203"/>
    </location>
</feature>
<evidence type="ECO:0000256" key="3">
    <source>
        <dbReference type="ARBA" id="ARBA00022676"/>
    </source>
</evidence>
<proteinExistence type="inferred from homology"/>
<dbReference type="Gene3D" id="3.40.50.11660">
    <property type="entry name" value="Glycosyl transferase family 10, C-terminal domain"/>
    <property type="match status" value="1"/>
</dbReference>
<sequence>MRTGATSTNRVEFWDCSNMSAPSVHTSGCLCFPCRCFSLEFPKQNCSKNYTATFVLFIGTLLSLLVCVTANLEHVRSEYQFTTQSEFQSYLNFTEKEMTLDLPIITWWTKGPVPHAEKISYIKCPNSQCYVTTLRKFVEDPRARGFIFYGTDFSPGDVPLPRKRHHEWALLHEESPMNNYVLSHGAAIGMFNHTSTFRRESDYPLSSQYIFSLDYLISRPVVPIKLKNQIKMQMKLAPVLYVQSHCNVPSDRDTYVKELMRHIEIDSYGSCLHNKDLPESLSDPVESMFKEEFLNFMANYKFQITFENAICKDYMTEKLFRAMHVGSVPIYKGSPSIKDWVPTEKSVIVADDFSTPEKLAEFIKHLDKNDAEYMKYLSYKTVENITNKFLLKHLSQRQWDDASDFITGFECHVCDNVFKRQQIEKAHAKDNTVELLPPKIARMNHLGCPQPHPSLPDTEKESEEMQDWISLYWSDFDQALGLREMILQNETDSKKFSGYWEKALKKSSRRT</sequence>
<evidence type="ECO:0000259" key="12">
    <source>
        <dbReference type="Pfam" id="PF00852"/>
    </source>
</evidence>
<dbReference type="InParanoid" id="A0A1S3HT90"/>
<comment type="pathway">
    <text evidence="1">Protein modification; protein glycosylation.</text>
</comment>
<keyword evidence="14" id="KW-1185">Reference proteome</keyword>
<dbReference type="RefSeq" id="XP_013388771.1">
    <property type="nucleotide sequence ID" value="XM_013533317.2"/>
</dbReference>
<keyword evidence="8 11" id="KW-0472">Membrane</keyword>
<keyword evidence="9" id="KW-0325">Glycoprotein</keyword>